<keyword evidence="1" id="KW-0732">Signal</keyword>
<dbReference type="STRING" id="312017.Q234L9"/>
<feature type="signal peptide" evidence="1">
    <location>
        <begin position="1"/>
        <end position="20"/>
    </location>
</feature>
<dbReference type="SUPFAM" id="SSF53474">
    <property type="entry name" value="alpha/beta-Hydrolases"/>
    <property type="match status" value="1"/>
</dbReference>
<dbReference type="Gene3D" id="2.10.50.10">
    <property type="entry name" value="Tumor Necrosis Factor Receptor, subunit A, domain 2"/>
    <property type="match status" value="5"/>
</dbReference>
<reference evidence="3" key="1">
    <citation type="journal article" date="2006" name="PLoS Biol.">
        <title>Macronuclear genome sequence of the ciliate Tetrahymena thermophila, a model eukaryote.</title>
        <authorList>
            <person name="Eisen J.A."/>
            <person name="Coyne R.S."/>
            <person name="Wu M."/>
            <person name="Wu D."/>
            <person name="Thiagarajan M."/>
            <person name="Wortman J.R."/>
            <person name="Badger J.H."/>
            <person name="Ren Q."/>
            <person name="Amedeo P."/>
            <person name="Jones K.M."/>
            <person name="Tallon L.J."/>
            <person name="Delcher A.L."/>
            <person name="Salzberg S.L."/>
            <person name="Silva J.C."/>
            <person name="Haas B.J."/>
            <person name="Majoros W.H."/>
            <person name="Farzad M."/>
            <person name="Carlton J.M."/>
            <person name="Smith R.K. Jr."/>
            <person name="Garg J."/>
            <person name="Pearlman R.E."/>
            <person name="Karrer K.M."/>
            <person name="Sun L."/>
            <person name="Manning G."/>
            <person name="Elde N.C."/>
            <person name="Turkewitz A.P."/>
            <person name="Asai D.J."/>
            <person name="Wilkes D.E."/>
            <person name="Wang Y."/>
            <person name="Cai H."/>
            <person name="Collins K."/>
            <person name="Stewart B.A."/>
            <person name="Lee S.R."/>
            <person name="Wilamowska K."/>
            <person name="Weinberg Z."/>
            <person name="Ruzzo W.L."/>
            <person name="Wloga D."/>
            <person name="Gaertig J."/>
            <person name="Frankel J."/>
            <person name="Tsao C.-C."/>
            <person name="Gorovsky M.A."/>
            <person name="Keeling P.J."/>
            <person name="Waller R.F."/>
            <person name="Patron N.J."/>
            <person name="Cherry J.M."/>
            <person name="Stover N.A."/>
            <person name="Krieger C.J."/>
            <person name="del Toro C."/>
            <person name="Ryder H.F."/>
            <person name="Williamson S.C."/>
            <person name="Barbeau R.A."/>
            <person name="Hamilton E.P."/>
            <person name="Orias E."/>
        </authorList>
    </citation>
    <scope>NUCLEOTIDE SEQUENCE [LARGE SCALE GENOMIC DNA]</scope>
    <source>
        <strain evidence="3">SB210</strain>
    </source>
</reference>
<dbReference type="RefSeq" id="XP_001012229.1">
    <property type="nucleotide sequence ID" value="XM_001012229.1"/>
</dbReference>
<dbReference type="PANTHER" id="PTHR46967:SF1">
    <property type="entry name" value="KERATIN-ASSOCIATED PROTEIN 16-1-LIKE"/>
    <property type="match status" value="1"/>
</dbReference>
<feature type="chain" id="PRO_5004201884" evidence="1">
    <location>
        <begin position="21"/>
        <end position="621"/>
    </location>
</feature>
<evidence type="ECO:0000313" key="3">
    <source>
        <dbReference type="Proteomes" id="UP000009168"/>
    </source>
</evidence>
<dbReference type="InterPro" id="IPR009030">
    <property type="entry name" value="Growth_fac_rcpt_cys_sf"/>
</dbReference>
<name>Q234L9_TETTS</name>
<gene>
    <name evidence="2" type="ORF">TTHERM_00102790</name>
</gene>
<dbReference type="PANTHER" id="PTHR46967">
    <property type="entry name" value="INSULIN-LIKE GROWTH FACTOR BINDING PROTEIN,N-TERMINAL"/>
    <property type="match status" value="1"/>
</dbReference>
<dbReference type="GeneID" id="7841247"/>
<dbReference type="Gene3D" id="3.40.50.1820">
    <property type="entry name" value="alpha/beta hydrolase"/>
    <property type="match status" value="1"/>
</dbReference>
<evidence type="ECO:0000313" key="2">
    <source>
        <dbReference type="EMBL" id="EAR91984.1"/>
    </source>
</evidence>
<dbReference type="KEGG" id="tet:TTHERM_00102790"/>
<dbReference type="HOGENOM" id="CLU_440417_0_0_1"/>
<dbReference type="OrthoDB" id="347037at2759"/>
<dbReference type="EMBL" id="GG662767">
    <property type="protein sequence ID" value="EAR91984.1"/>
    <property type="molecule type" value="Genomic_DNA"/>
</dbReference>
<dbReference type="SMART" id="SM01411">
    <property type="entry name" value="Ephrin_rec_like"/>
    <property type="match status" value="6"/>
</dbReference>
<proteinExistence type="predicted"/>
<dbReference type="InterPro" id="IPR029058">
    <property type="entry name" value="AB_hydrolase_fold"/>
</dbReference>
<evidence type="ECO:0000256" key="1">
    <source>
        <dbReference type="SAM" id="SignalP"/>
    </source>
</evidence>
<dbReference type="AlphaFoldDB" id="Q234L9"/>
<accession>Q234L9</accession>
<sequence length="621" mass="70839">MKKQFYTLVIAIYYLNLIVCQQGFVKTEYTEVISVLNDAIYSALDETYGQTEVIRIQQRLLQIQNQYPQTIDVVKGLQVLQASERYAIIINKDQRQVFLAIRGTDTLKVSLEQDSQTWLSNMPIYSYDIAQIMSHNMTDFSKQGFDVIVCGHSVGATLALLTCSNNSWIKHCEIHNPYLDDSFVDKINPLLRATMMQKKIIIQETINDYLSQRYPTKQMDAVYSFFDIKGIGQQLGSDTCITLFVKAHLYERINYIFNSQEQERLKKIDQIEQNLKQITDQFLEKFAWLFYSIRQCQYNQYFNLYYNACQSCPPNFGCTSSFLGPYTCRLGSIPNQQTGNCDSCGQGKFADLGSLMCQDCQLGSYCVNGVKIECPEGTFNNDPKSQQCQKCSSRFFQNEKGQSICKQCPPGYQCPTPGMIQPIPCMPGTYNPRFKEDQCYLCDPGSYQTQSGQSSCDLCPEGFKCPAKDQSPIPCPPGYYNSNKKQTQCYICDLGLYQTNYGQSFCERCPAGNYCPRQDQEPIPCPPGTYNRNTKQDQCYQCDPGRYQTQQGMSFCNECPEGYQCPSRNLDPIPCPPNTYNANKNQDRCYPCSASQYQPLSGQTSCIPIPKTFLNQQNEIF</sequence>
<protein>
    <submittedName>
        <fullName evidence="2">Uncharacterized protein</fullName>
    </submittedName>
</protein>
<dbReference type="Proteomes" id="UP000009168">
    <property type="component" value="Unassembled WGS sequence"/>
</dbReference>
<keyword evidence="3" id="KW-1185">Reference proteome</keyword>
<dbReference type="eggNOG" id="KOG1217">
    <property type="taxonomic scope" value="Eukaryota"/>
</dbReference>
<dbReference type="SUPFAM" id="SSF57184">
    <property type="entry name" value="Growth factor receptor domain"/>
    <property type="match status" value="3"/>
</dbReference>
<organism evidence="2 3">
    <name type="scientific">Tetrahymena thermophila (strain SB210)</name>
    <dbReference type="NCBI Taxonomy" id="312017"/>
    <lineage>
        <taxon>Eukaryota</taxon>
        <taxon>Sar</taxon>
        <taxon>Alveolata</taxon>
        <taxon>Ciliophora</taxon>
        <taxon>Intramacronucleata</taxon>
        <taxon>Oligohymenophorea</taxon>
        <taxon>Hymenostomatida</taxon>
        <taxon>Tetrahymenina</taxon>
        <taxon>Tetrahymenidae</taxon>
        <taxon>Tetrahymena</taxon>
    </lineage>
</organism>
<dbReference type="InParanoid" id="Q234L9"/>